<evidence type="ECO:0000313" key="11">
    <source>
        <dbReference type="EMBL" id="ETT86201.1"/>
    </source>
</evidence>
<evidence type="ECO:0000256" key="2">
    <source>
        <dbReference type="ARBA" id="ARBA00012438"/>
    </source>
</evidence>
<evidence type="ECO:0000256" key="9">
    <source>
        <dbReference type="SAM" id="Phobius"/>
    </source>
</evidence>
<dbReference type="Pfam" id="PF00512">
    <property type="entry name" value="HisKA"/>
    <property type="match status" value="1"/>
</dbReference>
<dbReference type="SMART" id="SM00387">
    <property type="entry name" value="HATPase_c"/>
    <property type="match status" value="1"/>
</dbReference>
<keyword evidence="9" id="KW-0812">Transmembrane</keyword>
<keyword evidence="12" id="KW-1185">Reference proteome</keyword>
<comment type="caution">
    <text evidence="11">The sequence shown here is derived from an EMBL/GenBank/DDBJ whole genome shotgun (WGS) entry which is preliminary data.</text>
</comment>
<dbReference type="InterPro" id="IPR036890">
    <property type="entry name" value="HATPase_C_sf"/>
</dbReference>
<dbReference type="GO" id="GO:0000155">
    <property type="term" value="F:phosphorelay sensor kinase activity"/>
    <property type="evidence" value="ECO:0007669"/>
    <property type="project" value="InterPro"/>
</dbReference>
<dbReference type="SMART" id="SM00388">
    <property type="entry name" value="HisKA"/>
    <property type="match status" value="1"/>
</dbReference>
<reference evidence="11 12" key="1">
    <citation type="journal article" date="2014" name="BMC Genomics">
        <title>Genomic comparison of sporeforming bacilli isolated from milk.</title>
        <authorList>
            <person name="Moreno Switt A.I."/>
            <person name="Andrus A.D."/>
            <person name="Ranieri M.L."/>
            <person name="Orsi R.H."/>
            <person name="Ivy R."/>
            <person name="den Bakker H.C."/>
            <person name="Martin N.H."/>
            <person name="Wiedmann M."/>
            <person name="Boor K.J."/>
        </authorList>
    </citation>
    <scope>NUCLEOTIDE SEQUENCE [LARGE SCALE GENOMIC DNA]</scope>
    <source>
        <strain evidence="11 12">FSL R5-213</strain>
    </source>
</reference>
<evidence type="ECO:0000256" key="1">
    <source>
        <dbReference type="ARBA" id="ARBA00000085"/>
    </source>
</evidence>
<dbReference type="EMBL" id="ASQA01000013">
    <property type="protein sequence ID" value="ETT86201.1"/>
    <property type="molecule type" value="Genomic_DNA"/>
</dbReference>
<feature type="transmembrane region" description="Helical" evidence="9">
    <location>
        <begin position="112"/>
        <end position="130"/>
    </location>
</feature>
<evidence type="ECO:0000256" key="4">
    <source>
        <dbReference type="ARBA" id="ARBA00022679"/>
    </source>
</evidence>
<dbReference type="SUPFAM" id="SSF55874">
    <property type="entry name" value="ATPase domain of HSP90 chaperone/DNA topoisomerase II/histidine kinase"/>
    <property type="match status" value="1"/>
</dbReference>
<evidence type="ECO:0000256" key="6">
    <source>
        <dbReference type="ARBA" id="ARBA00022777"/>
    </source>
</evidence>
<dbReference type="CDD" id="cd00082">
    <property type="entry name" value="HisKA"/>
    <property type="match status" value="1"/>
</dbReference>
<dbReference type="InterPro" id="IPR036097">
    <property type="entry name" value="HisK_dim/P_sf"/>
</dbReference>
<keyword evidence="5" id="KW-0547">Nucleotide-binding</keyword>
<keyword evidence="3" id="KW-0597">Phosphoprotein</keyword>
<dbReference type="PANTHER" id="PTHR43065">
    <property type="entry name" value="SENSOR HISTIDINE KINASE"/>
    <property type="match status" value="1"/>
</dbReference>
<dbReference type="InterPro" id="IPR004358">
    <property type="entry name" value="Sig_transdc_His_kin-like_C"/>
</dbReference>
<dbReference type="InterPro" id="IPR003594">
    <property type="entry name" value="HATPase_dom"/>
</dbReference>
<evidence type="ECO:0000256" key="7">
    <source>
        <dbReference type="ARBA" id="ARBA00022840"/>
    </source>
</evidence>
<dbReference type="Proteomes" id="UP000019062">
    <property type="component" value="Unassembled WGS sequence"/>
</dbReference>
<dbReference type="EC" id="2.7.13.3" evidence="2"/>
<keyword evidence="8" id="KW-0902">Two-component regulatory system</keyword>
<evidence type="ECO:0000256" key="8">
    <source>
        <dbReference type="ARBA" id="ARBA00023012"/>
    </source>
</evidence>
<gene>
    <name evidence="11" type="ORF">C176_05802</name>
</gene>
<protein>
    <recommendedName>
        <fullName evidence="2">histidine kinase</fullName>
        <ecNumber evidence="2">2.7.13.3</ecNumber>
    </recommendedName>
</protein>
<name>W4F2B1_9BACL</name>
<dbReference type="eggNOG" id="COG4191">
    <property type="taxonomic scope" value="Bacteria"/>
</dbReference>
<dbReference type="RefSeq" id="WP_038181211.1">
    <property type="nucleotide sequence ID" value="NZ_ASQA01000013.1"/>
</dbReference>
<organism evidence="11 12">
    <name type="scientific">Viridibacillus arenosi FSL R5-213</name>
    <dbReference type="NCBI Taxonomy" id="1227360"/>
    <lineage>
        <taxon>Bacteria</taxon>
        <taxon>Bacillati</taxon>
        <taxon>Bacillota</taxon>
        <taxon>Bacilli</taxon>
        <taxon>Bacillales</taxon>
        <taxon>Caryophanaceae</taxon>
        <taxon>Viridibacillus</taxon>
    </lineage>
</organism>
<comment type="catalytic activity">
    <reaction evidence="1">
        <text>ATP + protein L-histidine = ADP + protein N-phospho-L-histidine.</text>
        <dbReference type="EC" id="2.7.13.3"/>
    </reaction>
</comment>
<evidence type="ECO:0000259" key="10">
    <source>
        <dbReference type="PROSITE" id="PS50109"/>
    </source>
</evidence>
<accession>W4F2B1</accession>
<keyword evidence="9" id="KW-0472">Membrane</keyword>
<feature type="transmembrane region" description="Helical" evidence="9">
    <location>
        <begin position="42"/>
        <end position="60"/>
    </location>
</feature>
<evidence type="ECO:0000256" key="5">
    <source>
        <dbReference type="ARBA" id="ARBA00022741"/>
    </source>
</evidence>
<dbReference type="InterPro" id="IPR005467">
    <property type="entry name" value="His_kinase_dom"/>
</dbReference>
<evidence type="ECO:0000256" key="3">
    <source>
        <dbReference type="ARBA" id="ARBA00022553"/>
    </source>
</evidence>
<dbReference type="AlphaFoldDB" id="W4F2B1"/>
<keyword evidence="9" id="KW-1133">Transmembrane helix</keyword>
<dbReference type="PANTHER" id="PTHR43065:SF46">
    <property type="entry name" value="C4-DICARBOXYLATE TRANSPORT SENSOR PROTEIN DCTB"/>
    <property type="match status" value="1"/>
</dbReference>
<dbReference type="PATRIC" id="fig|1227360.4.peg.1177"/>
<sequence>MFKNYISNNQKLYYFTILIVITIMTMGLLIKNPLIGELGVGFIVHLSIVVIISVSLLLYPKYGTHRFRTIIIIEAFIYFYNIFFLYPETWSNFIFLCFIPAVAIMFFDSKLFYFSLIINSILVLITFGFIGFVDHGNQYIYIKQDLVGNIFNYVGSQALIYFIFYLTNLRVKKQELYYEQIKQAERLKTAGQLAAAVAHEIRNPVTVVKGFLQFFEQDPQFNDDVKSKFSLMIDELNTAESVVSQFLSIAKPDKKQDIESVNLKVVLQSVTDLLNSYGLLNNNNIELEVKEDCYIAANKIELKQLLINIIKNAIEASEIGESVIVTGGMKQDFVEIQVIDHGHGMSETEIECLGTPFYSLKSKGTGLGMMICYNIAAKYNGTIEFQSSINEGTTVTIRFPSKN</sequence>
<dbReference type="SUPFAM" id="SSF47384">
    <property type="entry name" value="Homodimeric domain of signal transducing histidine kinase"/>
    <property type="match status" value="1"/>
</dbReference>
<dbReference type="PRINTS" id="PR00344">
    <property type="entry name" value="BCTRLSENSOR"/>
</dbReference>
<dbReference type="PROSITE" id="PS50109">
    <property type="entry name" value="HIS_KIN"/>
    <property type="match status" value="1"/>
</dbReference>
<evidence type="ECO:0000313" key="12">
    <source>
        <dbReference type="Proteomes" id="UP000019062"/>
    </source>
</evidence>
<feature type="transmembrane region" description="Helical" evidence="9">
    <location>
        <begin position="12"/>
        <end position="30"/>
    </location>
</feature>
<feature type="transmembrane region" description="Helical" evidence="9">
    <location>
        <begin position="150"/>
        <end position="167"/>
    </location>
</feature>
<keyword evidence="4" id="KW-0808">Transferase</keyword>
<dbReference type="Gene3D" id="3.30.565.10">
    <property type="entry name" value="Histidine kinase-like ATPase, C-terminal domain"/>
    <property type="match status" value="1"/>
</dbReference>
<feature type="domain" description="Histidine kinase" evidence="10">
    <location>
        <begin position="196"/>
        <end position="403"/>
    </location>
</feature>
<dbReference type="InterPro" id="IPR003661">
    <property type="entry name" value="HisK_dim/P_dom"/>
</dbReference>
<dbReference type="GO" id="GO:0005524">
    <property type="term" value="F:ATP binding"/>
    <property type="evidence" value="ECO:0007669"/>
    <property type="project" value="UniProtKB-KW"/>
</dbReference>
<keyword evidence="7" id="KW-0067">ATP-binding</keyword>
<dbReference type="Pfam" id="PF02518">
    <property type="entry name" value="HATPase_c"/>
    <property type="match status" value="1"/>
</dbReference>
<dbReference type="Gene3D" id="1.10.287.130">
    <property type="match status" value="1"/>
</dbReference>
<feature type="transmembrane region" description="Helical" evidence="9">
    <location>
        <begin position="90"/>
        <end position="107"/>
    </location>
</feature>
<proteinExistence type="predicted"/>
<keyword evidence="6 11" id="KW-0418">Kinase</keyword>